<dbReference type="SUPFAM" id="SSF52317">
    <property type="entry name" value="Class I glutamine amidotransferase-like"/>
    <property type="match status" value="1"/>
</dbReference>
<comment type="caution">
    <text evidence="5">The sequence shown here is derived from an EMBL/GenBank/DDBJ whole genome shotgun (WGS) entry which is preliminary data.</text>
</comment>
<dbReference type="GO" id="GO:0003700">
    <property type="term" value="F:DNA-binding transcription factor activity"/>
    <property type="evidence" value="ECO:0007669"/>
    <property type="project" value="InterPro"/>
</dbReference>
<protein>
    <submittedName>
        <fullName evidence="5">Transcriptional regulator GlxA family with amidase domain</fullName>
    </submittedName>
</protein>
<dbReference type="EMBL" id="JACIEM010000002">
    <property type="protein sequence ID" value="MBB4002570.1"/>
    <property type="molecule type" value="Genomic_DNA"/>
</dbReference>
<evidence type="ECO:0000256" key="3">
    <source>
        <dbReference type="ARBA" id="ARBA00023163"/>
    </source>
</evidence>
<proteinExistence type="predicted"/>
<keyword evidence="6" id="KW-1185">Reference proteome</keyword>
<evidence type="ECO:0000313" key="6">
    <source>
        <dbReference type="Proteomes" id="UP000588647"/>
    </source>
</evidence>
<sequence length="320" mass="34698">MFQPTDDVLDVTLLVLPDASLMSLAATLDPLRAANRISGRLCYRHKVVSLDGRDPTTSCGLTIRVDGRLEPTMRCDLFVVVAAFNVFEHATPALMQAVNLATRHAAFVGGIEAGPWILALAGLLDGRAATTHWEDLEAYAVRFPAVHTKADRWVFDGRFVTTGGAAPALDFLLSLIQARQGRKLSLAVASLYVYDGMRTGSQRQHAVSLGRLAWQEPRLAAAIKMMEAHIEAPLTIATIARRIGTSRRTLETLFGKRAGASPAGFYMSLRLDAARRLIVDSDLSVADAAVRSGFSSSAALSRSFKRRFGHSPRAARRASL</sequence>
<evidence type="ECO:0000259" key="4">
    <source>
        <dbReference type="PROSITE" id="PS01124"/>
    </source>
</evidence>
<dbReference type="Gene3D" id="3.40.50.880">
    <property type="match status" value="1"/>
</dbReference>
<evidence type="ECO:0000313" key="5">
    <source>
        <dbReference type="EMBL" id="MBB4002570.1"/>
    </source>
</evidence>
<dbReference type="Pfam" id="PF01965">
    <property type="entry name" value="DJ-1_PfpI"/>
    <property type="match status" value="1"/>
</dbReference>
<dbReference type="PROSITE" id="PS00041">
    <property type="entry name" value="HTH_ARAC_FAMILY_1"/>
    <property type="match status" value="1"/>
</dbReference>
<dbReference type="CDD" id="cd03136">
    <property type="entry name" value="GATase1_AraC_ArgR_like"/>
    <property type="match status" value="1"/>
</dbReference>
<dbReference type="Pfam" id="PF12833">
    <property type="entry name" value="HTH_18"/>
    <property type="match status" value="1"/>
</dbReference>
<reference evidence="5 6" key="1">
    <citation type="submission" date="2020-08" db="EMBL/GenBank/DDBJ databases">
        <title>Genomic Encyclopedia of Type Strains, Phase IV (KMG-IV): sequencing the most valuable type-strain genomes for metagenomic binning, comparative biology and taxonomic classification.</title>
        <authorList>
            <person name="Goeker M."/>
        </authorList>
    </citation>
    <scope>NUCLEOTIDE SEQUENCE [LARGE SCALE GENOMIC DNA]</scope>
    <source>
        <strain evidence="5 6">DSM 103570</strain>
    </source>
</reference>
<dbReference type="InterPro" id="IPR009057">
    <property type="entry name" value="Homeodomain-like_sf"/>
</dbReference>
<dbReference type="Proteomes" id="UP000588647">
    <property type="component" value="Unassembled WGS sequence"/>
</dbReference>
<dbReference type="SMART" id="SM00342">
    <property type="entry name" value="HTH_ARAC"/>
    <property type="match status" value="1"/>
</dbReference>
<dbReference type="PROSITE" id="PS01124">
    <property type="entry name" value="HTH_ARAC_FAMILY_2"/>
    <property type="match status" value="1"/>
</dbReference>
<dbReference type="Gene3D" id="1.10.10.60">
    <property type="entry name" value="Homeodomain-like"/>
    <property type="match status" value="1"/>
</dbReference>
<dbReference type="PANTHER" id="PTHR43130">
    <property type="entry name" value="ARAC-FAMILY TRANSCRIPTIONAL REGULATOR"/>
    <property type="match status" value="1"/>
</dbReference>
<dbReference type="GO" id="GO:0043565">
    <property type="term" value="F:sequence-specific DNA binding"/>
    <property type="evidence" value="ECO:0007669"/>
    <property type="project" value="InterPro"/>
</dbReference>
<dbReference type="SUPFAM" id="SSF46689">
    <property type="entry name" value="Homeodomain-like"/>
    <property type="match status" value="2"/>
</dbReference>
<evidence type="ECO:0000256" key="2">
    <source>
        <dbReference type="ARBA" id="ARBA00023125"/>
    </source>
</evidence>
<accession>A0A7W6MP50</accession>
<dbReference type="AlphaFoldDB" id="A0A7W6MP50"/>
<evidence type="ECO:0000256" key="1">
    <source>
        <dbReference type="ARBA" id="ARBA00023015"/>
    </source>
</evidence>
<dbReference type="InterPro" id="IPR029062">
    <property type="entry name" value="Class_I_gatase-like"/>
</dbReference>
<dbReference type="RefSeq" id="WP_246367745.1">
    <property type="nucleotide sequence ID" value="NZ_JAAAMM010000002.1"/>
</dbReference>
<dbReference type="InterPro" id="IPR002818">
    <property type="entry name" value="DJ-1/PfpI"/>
</dbReference>
<feature type="domain" description="HTH araC/xylS-type" evidence="4">
    <location>
        <begin position="220"/>
        <end position="318"/>
    </location>
</feature>
<keyword evidence="3" id="KW-0804">Transcription</keyword>
<keyword evidence="1" id="KW-0805">Transcription regulation</keyword>
<dbReference type="InterPro" id="IPR018060">
    <property type="entry name" value="HTH_AraC"/>
</dbReference>
<keyword evidence="2" id="KW-0238">DNA-binding</keyword>
<dbReference type="PANTHER" id="PTHR43130:SF3">
    <property type="entry name" value="HTH-TYPE TRANSCRIPTIONAL REGULATOR RV1931C"/>
    <property type="match status" value="1"/>
</dbReference>
<name>A0A7W6MP50_9HYPH</name>
<dbReference type="InterPro" id="IPR052158">
    <property type="entry name" value="INH-QAR"/>
</dbReference>
<organism evidence="5 6">
    <name type="scientific">Aurantimonas endophytica</name>
    <dbReference type="NCBI Taxonomy" id="1522175"/>
    <lineage>
        <taxon>Bacteria</taxon>
        <taxon>Pseudomonadati</taxon>
        <taxon>Pseudomonadota</taxon>
        <taxon>Alphaproteobacteria</taxon>
        <taxon>Hyphomicrobiales</taxon>
        <taxon>Aurantimonadaceae</taxon>
        <taxon>Aurantimonas</taxon>
    </lineage>
</organism>
<dbReference type="InterPro" id="IPR018062">
    <property type="entry name" value="HTH_AraC-typ_CS"/>
</dbReference>
<gene>
    <name evidence="5" type="ORF">GGR03_001645</name>
</gene>